<dbReference type="GO" id="GO:0000711">
    <property type="term" value="P:meiotic DNA repair synthesis"/>
    <property type="evidence" value="ECO:0007669"/>
    <property type="project" value="TreeGrafter"/>
</dbReference>
<comment type="caution">
    <text evidence="3">The sequence shown here is derived from an EMBL/GenBank/DDBJ whole genome shotgun (WGS) entry which is preliminary data.</text>
</comment>
<dbReference type="InterPro" id="IPR008827">
    <property type="entry name" value="SYCP1"/>
</dbReference>
<dbReference type="GO" id="GO:0000801">
    <property type="term" value="C:central element"/>
    <property type="evidence" value="ECO:0007669"/>
    <property type="project" value="TreeGrafter"/>
</dbReference>
<evidence type="ECO:0000313" key="3">
    <source>
        <dbReference type="EMBL" id="KAJ7331811.1"/>
    </source>
</evidence>
<dbReference type="AlphaFoldDB" id="A0A9Q0XWS2"/>
<keyword evidence="4" id="KW-1185">Reference proteome</keyword>
<gene>
    <name evidence="3" type="ORF">JRQ81_013991</name>
</gene>
<feature type="region of interest" description="Disordered" evidence="2">
    <location>
        <begin position="715"/>
        <end position="832"/>
    </location>
</feature>
<proteinExistence type="predicted"/>
<keyword evidence="1" id="KW-0175">Coiled coil</keyword>
<feature type="compositionally biased region" description="Polar residues" evidence="2">
    <location>
        <begin position="738"/>
        <end position="765"/>
    </location>
</feature>
<feature type="compositionally biased region" description="Polar residues" evidence="2">
    <location>
        <begin position="775"/>
        <end position="786"/>
    </location>
</feature>
<organism evidence="3 4">
    <name type="scientific">Phrynocephalus forsythii</name>
    <dbReference type="NCBI Taxonomy" id="171643"/>
    <lineage>
        <taxon>Eukaryota</taxon>
        <taxon>Metazoa</taxon>
        <taxon>Chordata</taxon>
        <taxon>Craniata</taxon>
        <taxon>Vertebrata</taxon>
        <taxon>Euteleostomi</taxon>
        <taxon>Lepidosauria</taxon>
        <taxon>Squamata</taxon>
        <taxon>Bifurcata</taxon>
        <taxon>Unidentata</taxon>
        <taxon>Episquamata</taxon>
        <taxon>Toxicofera</taxon>
        <taxon>Iguania</taxon>
        <taxon>Acrodonta</taxon>
        <taxon>Agamidae</taxon>
        <taxon>Agaminae</taxon>
        <taxon>Phrynocephalus</taxon>
    </lineage>
</organism>
<dbReference type="OrthoDB" id="10064612at2759"/>
<reference evidence="3" key="1">
    <citation type="journal article" date="2023" name="DNA Res.">
        <title>Chromosome-level genome assembly of Phrynocephalus forsythii using third-generation DNA sequencing and Hi-C analysis.</title>
        <authorList>
            <person name="Qi Y."/>
            <person name="Zhao W."/>
            <person name="Zhao Y."/>
            <person name="Niu C."/>
            <person name="Cao S."/>
            <person name="Zhang Y."/>
        </authorList>
    </citation>
    <scope>NUCLEOTIDE SEQUENCE</scope>
    <source>
        <tissue evidence="3">Muscle</tissue>
    </source>
</reference>
<dbReference type="Pfam" id="PF05483">
    <property type="entry name" value="SCP-1"/>
    <property type="match status" value="3"/>
</dbReference>
<evidence type="ECO:0000313" key="4">
    <source>
        <dbReference type="Proteomes" id="UP001142489"/>
    </source>
</evidence>
<dbReference type="GO" id="GO:0001673">
    <property type="term" value="C:male germ cell nucleus"/>
    <property type="evidence" value="ECO:0007669"/>
    <property type="project" value="TreeGrafter"/>
</dbReference>
<dbReference type="EMBL" id="JAPFRF010000005">
    <property type="protein sequence ID" value="KAJ7331811.1"/>
    <property type="molecule type" value="Genomic_DNA"/>
</dbReference>
<evidence type="ECO:0000256" key="2">
    <source>
        <dbReference type="SAM" id="MobiDB-lite"/>
    </source>
</evidence>
<accession>A0A9Q0XWS2</accession>
<feature type="compositionally biased region" description="Basic and acidic residues" evidence="2">
    <location>
        <begin position="813"/>
        <end position="823"/>
    </location>
</feature>
<feature type="compositionally biased region" description="Basic and acidic residues" evidence="2">
    <location>
        <begin position="715"/>
        <end position="730"/>
    </location>
</feature>
<dbReference type="PANTHER" id="PTHR46918">
    <property type="entry name" value="SYNAPTONEMAL COMPLEX PROTEIN 1"/>
    <property type="match status" value="1"/>
</dbReference>
<name>A0A9Q0XWS2_9SAUR</name>
<dbReference type="GO" id="GO:0003690">
    <property type="term" value="F:double-stranded DNA binding"/>
    <property type="evidence" value="ECO:0007669"/>
    <property type="project" value="TreeGrafter"/>
</dbReference>
<sequence>MEQEKSFKFKLFVPPKPSTTQISAVKPQTNRRDEGFFQNFNNRTEDVYNLPFEKRTTSKHIDLADPDSQRVKLVPEIHQENLETRNELYSKLYKEAEKIKRWKVTVEYELKEKERILQENRKITEALRKAIQELQFENEKLSLKLEDEIHENKDLLKENSATRHLCNLLKEKFMQSMEKVNKYEHEQEETRQMYVDLNNNIEGVVQIFSLFFSSPLPGSGGERVELDLPIVSVLATQLDDKDNKMKHINNQLQSSRELTAELEETRKQQQNILKKAQSKEQDLLTELEEMKCSLLKKETATLVSIDMSTDGGKGYMVPKLKESSINVGKDLKHQLECAQSECMLLIKEKETRNSDDTTLQVQVQELLDEKHILEKTVEKLQEREKELKDTVQIKEKEIHSLEMQLSGALENKEDCLQQLTLMKAELEKEILNNEQLRMDWNKVLLGKEQIIQEKNNMANEFRKLQEDLKDKNDMREEAEKQIENLKETNRDLRNELECLKEKMKSNYEETKCKIDESKANAKHIENEISKKEKQLKTLENKINSLRKQTETKSKIVQDLQQENKVLRKKIAAESKQTSITEGKVNKLQSELENINKLHQETIDSYKNETEMARAAEENLVKELQAMKLAADEAVNMQKEIDIRCQHKITEMVSLMEKHKRQYDKTVEEKDTELESYRTKQQALTSTIGSLEKELSSMKNEIFSLQEQLKTAREEKESLAKEAEKSDVCKSEKKHKKTQTSVLETPKDSSLASLATSKKNTPQSITPIKKIEQTKKSSWTPAKTYTVKTPPKSKLLRESTNLLSEERRKKKRKVLLEMDSHSDNSDNNDLLVL</sequence>
<protein>
    <recommendedName>
        <fullName evidence="5">Synaptonemal complex protein 1</fullName>
    </recommendedName>
</protein>
<dbReference type="GO" id="GO:0051026">
    <property type="term" value="P:chiasma assembly"/>
    <property type="evidence" value="ECO:0007669"/>
    <property type="project" value="TreeGrafter"/>
</dbReference>
<evidence type="ECO:0000256" key="1">
    <source>
        <dbReference type="SAM" id="Coils"/>
    </source>
</evidence>
<feature type="coiled-coil region" evidence="1">
    <location>
        <begin position="79"/>
        <end position="200"/>
    </location>
</feature>
<evidence type="ECO:0008006" key="5">
    <source>
        <dbReference type="Google" id="ProtNLM"/>
    </source>
</evidence>
<feature type="coiled-coil region" evidence="1">
    <location>
        <begin position="363"/>
        <end position="632"/>
    </location>
</feature>
<feature type="coiled-coil region" evidence="1">
    <location>
        <begin position="238"/>
        <end position="293"/>
    </location>
</feature>
<dbReference type="GO" id="GO:0051878">
    <property type="term" value="P:lateral element assembly"/>
    <property type="evidence" value="ECO:0007669"/>
    <property type="project" value="TreeGrafter"/>
</dbReference>
<dbReference type="PANTHER" id="PTHR46918:SF1">
    <property type="entry name" value="SYNAPTONEMAL COMPLEX PROTEIN 1"/>
    <property type="match status" value="1"/>
</dbReference>
<dbReference type="GO" id="GO:0000802">
    <property type="term" value="C:transverse filament"/>
    <property type="evidence" value="ECO:0007669"/>
    <property type="project" value="TreeGrafter"/>
</dbReference>
<dbReference type="Proteomes" id="UP001142489">
    <property type="component" value="Unassembled WGS sequence"/>
</dbReference>